<dbReference type="EMBL" id="AGAZ01000023">
    <property type="protein sequence ID" value="EGZ50286.1"/>
    <property type="molecule type" value="Genomic_DNA"/>
</dbReference>
<protein>
    <submittedName>
        <fullName evidence="1">Uncharacterized protein</fullName>
    </submittedName>
</protein>
<evidence type="ECO:0000313" key="1">
    <source>
        <dbReference type="EMBL" id="EGZ50286.1"/>
    </source>
</evidence>
<dbReference type="STRING" id="1030841.HMPREF9370_0506"/>
<reference evidence="1 2" key="1">
    <citation type="submission" date="2011-06" db="EMBL/GenBank/DDBJ databases">
        <authorList>
            <person name="Muzny D."/>
            <person name="Qin X."/>
            <person name="Deng J."/>
            <person name="Jiang H."/>
            <person name="Liu Y."/>
            <person name="Qu J."/>
            <person name="Song X.-Z."/>
            <person name="Zhang L."/>
            <person name="Thornton R."/>
            <person name="Coyle M."/>
            <person name="Francisco L."/>
            <person name="Jackson L."/>
            <person name="Javaid M."/>
            <person name="Korchina V."/>
            <person name="Kovar C."/>
            <person name="Mata R."/>
            <person name="Mathew T."/>
            <person name="Ngo R."/>
            <person name="Nguyen L."/>
            <person name="Nguyen N."/>
            <person name="Okwuonu G."/>
            <person name="Ongeri F."/>
            <person name="Pham C."/>
            <person name="Simmons D."/>
            <person name="Wilczek-Boney K."/>
            <person name="Hale W."/>
            <person name="Jakkamsetti A."/>
            <person name="Pham P."/>
            <person name="Ruth R."/>
            <person name="San Lucas F."/>
            <person name="Warren J."/>
            <person name="Zhang J."/>
            <person name="Zhao Z."/>
            <person name="Zhou C."/>
            <person name="Zhu D."/>
            <person name="Lee S."/>
            <person name="Bess C."/>
            <person name="Blankenburg K."/>
            <person name="Forbes L."/>
            <person name="Fu Q."/>
            <person name="Gubbala S."/>
            <person name="Hirani K."/>
            <person name="Jayaseelan J.C."/>
            <person name="Lara F."/>
            <person name="Munidasa M."/>
            <person name="Palculict T."/>
            <person name="Patil S."/>
            <person name="Pu L.-L."/>
            <person name="Saada N."/>
            <person name="Tang L."/>
            <person name="Weissenberger G."/>
            <person name="Zhu Y."/>
            <person name="Hemphill L."/>
            <person name="Shang Y."/>
            <person name="Youmans B."/>
            <person name="Ayvaz T."/>
            <person name="Ross M."/>
            <person name="Santibanez J."/>
            <person name="Aqrawi P."/>
            <person name="Gross S."/>
            <person name="Joshi V."/>
            <person name="Fowler G."/>
            <person name="Nazareth L."/>
            <person name="Reid J."/>
            <person name="Worley K."/>
            <person name="Petrosino J."/>
            <person name="Highlander S."/>
            <person name="Gibbs R."/>
        </authorList>
    </citation>
    <scope>NUCLEOTIDE SEQUENCE [LARGE SCALE GENOMIC DNA]</scope>
    <source>
        <strain evidence="1 2">9715</strain>
    </source>
</reference>
<dbReference type="RefSeq" id="WP_009115652.1">
    <property type="nucleotide sequence ID" value="NZ_JH165159.1"/>
</dbReference>
<proteinExistence type="predicted"/>
<comment type="caution">
    <text evidence="1">The sequence shown here is derived from an EMBL/GenBank/DDBJ whole genome shotgun (WGS) entry which is preliminary data.</text>
</comment>
<dbReference type="OrthoDB" id="9893790at2"/>
<dbReference type="Proteomes" id="UP000005336">
    <property type="component" value="Unassembled WGS sequence"/>
</dbReference>
<dbReference type="PATRIC" id="fig|1030841.3.peg.495"/>
<name>G4CN47_9NEIS</name>
<sequence>MRYIQYTPDEVKVLMSCLLLAREAFTLIRNLGLGRFGLYDLDNPSLDALSEETVRRNLNIAGQLAEAMHHLPADKDSVNDLECMLLRMEQFLSKNPPLEGQYRLRVFSDGIKESIS</sequence>
<keyword evidence="2" id="KW-1185">Reference proteome</keyword>
<evidence type="ECO:0000313" key="2">
    <source>
        <dbReference type="Proteomes" id="UP000005336"/>
    </source>
</evidence>
<dbReference type="AlphaFoldDB" id="G4CN47"/>
<dbReference type="HOGENOM" id="CLU_2181049_0_0_4"/>
<gene>
    <name evidence="1" type="ORF">HMPREF9370_0506</name>
</gene>
<accession>G4CN47</accession>
<organism evidence="1 2">
    <name type="scientific">Neisseria wadsworthii 9715</name>
    <dbReference type="NCBI Taxonomy" id="1030841"/>
    <lineage>
        <taxon>Bacteria</taxon>
        <taxon>Pseudomonadati</taxon>
        <taxon>Pseudomonadota</taxon>
        <taxon>Betaproteobacteria</taxon>
        <taxon>Neisseriales</taxon>
        <taxon>Neisseriaceae</taxon>
        <taxon>Neisseria</taxon>
    </lineage>
</organism>